<gene>
    <name evidence="2" type="ORF">H8S37_15980</name>
</gene>
<keyword evidence="3" id="KW-1185">Reference proteome</keyword>
<proteinExistence type="predicted"/>
<comment type="caution">
    <text evidence="2">The sequence shown here is derived from an EMBL/GenBank/DDBJ whole genome shotgun (WGS) entry which is preliminary data.</text>
</comment>
<evidence type="ECO:0000313" key="3">
    <source>
        <dbReference type="Proteomes" id="UP000652477"/>
    </source>
</evidence>
<dbReference type="AlphaFoldDB" id="A0A923LLA9"/>
<feature type="transmembrane region" description="Helical" evidence="1">
    <location>
        <begin position="12"/>
        <end position="28"/>
    </location>
</feature>
<reference evidence="2" key="1">
    <citation type="submission" date="2020-08" db="EMBL/GenBank/DDBJ databases">
        <title>Genome public.</title>
        <authorList>
            <person name="Liu C."/>
            <person name="Sun Q."/>
        </authorList>
    </citation>
    <scope>NUCLEOTIDE SEQUENCE</scope>
    <source>
        <strain evidence="2">NSJ-55</strain>
    </source>
</reference>
<name>A0A923LLA9_9FIRM</name>
<dbReference type="EMBL" id="JACOPF010000005">
    <property type="protein sequence ID" value="MBC5690413.1"/>
    <property type="molecule type" value="Genomic_DNA"/>
</dbReference>
<keyword evidence="1" id="KW-0472">Membrane</keyword>
<feature type="transmembrane region" description="Helical" evidence="1">
    <location>
        <begin position="34"/>
        <end position="55"/>
    </location>
</feature>
<sequence>MKDFLKQEKKEFIGLITSVVLLLWFWYIDSEIDTVFIIFIIIDLIIIMVDAIITVKKEERNKDIFSEGNRELQTGVGVTRITPTPEIVSGYPYIFIFCLLFEMQRGLFHIAS</sequence>
<keyword evidence="1" id="KW-0812">Transmembrane</keyword>
<dbReference type="RefSeq" id="WP_186877067.1">
    <property type="nucleotide sequence ID" value="NZ_JACOPF010000005.1"/>
</dbReference>
<organism evidence="2 3">
    <name type="scientific">Mediterraneibacter hominis</name>
    <dbReference type="NCBI Taxonomy" id="2763054"/>
    <lineage>
        <taxon>Bacteria</taxon>
        <taxon>Bacillati</taxon>
        <taxon>Bacillota</taxon>
        <taxon>Clostridia</taxon>
        <taxon>Lachnospirales</taxon>
        <taxon>Lachnospiraceae</taxon>
        <taxon>Mediterraneibacter</taxon>
    </lineage>
</organism>
<evidence type="ECO:0000313" key="2">
    <source>
        <dbReference type="EMBL" id="MBC5690413.1"/>
    </source>
</evidence>
<accession>A0A923LLA9</accession>
<dbReference type="Proteomes" id="UP000652477">
    <property type="component" value="Unassembled WGS sequence"/>
</dbReference>
<protein>
    <submittedName>
        <fullName evidence="2">Uncharacterized protein</fullName>
    </submittedName>
</protein>
<evidence type="ECO:0000256" key="1">
    <source>
        <dbReference type="SAM" id="Phobius"/>
    </source>
</evidence>
<keyword evidence="1" id="KW-1133">Transmembrane helix</keyword>